<evidence type="ECO:0000256" key="1">
    <source>
        <dbReference type="SAM" id="MobiDB-lite"/>
    </source>
</evidence>
<dbReference type="EMBL" id="KN817581">
    <property type="protein sequence ID" value="KJA19132.1"/>
    <property type="molecule type" value="Genomic_DNA"/>
</dbReference>
<gene>
    <name evidence="3" type="ORF">HYPSUDRAFT_907139</name>
</gene>
<dbReference type="OrthoDB" id="3068110at2759"/>
<proteinExistence type="predicted"/>
<feature type="compositionally biased region" description="Basic and acidic residues" evidence="1">
    <location>
        <begin position="19"/>
        <end position="31"/>
    </location>
</feature>
<dbReference type="Proteomes" id="UP000054270">
    <property type="component" value="Unassembled WGS sequence"/>
</dbReference>
<feature type="region of interest" description="Disordered" evidence="1">
    <location>
        <begin position="19"/>
        <end position="71"/>
    </location>
</feature>
<protein>
    <submittedName>
        <fullName evidence="3">Uncharacterized protein</fullName>
    </submittedName>
</protein>
<evidence type="ECO:0000256" key="2">
    <source>
        <dbReference type="SAM" id="Phobius"/>
    </source>
</evidence>
<keyword evidence="2" id="KW-0472">Membrane</keyword>
<organism evidence="3 4">
    <name type="scientific">Hypholoma sublateritium (strain FD-334 SS-4)</name>
    <dbReference type="NCBI Taxonomy" id="945553"/>
    <lineage>
        <taxon>Eukaryota</taxon>
        <taxon>Fungi</taxon>
        <taxon>Dikarya</taxon>
        <taxon>Basidiomycota</taxon>
        <taxon>Agaricomycotina</taxon>
        <taxon>Agaricomycetes</taxon>
        <taxon>Agaricomycetidae</taxon>
        <taxon>Agaricales</taxon>
        <taxon>Agaricineae</taxon>
        <taxon>Strophariaceae</taxon>
        <taxon>Hypholoma</taxon>
    </lineage>
</organism>
<keyword evidence="2" id="KW-0812">Transmembrane</keyword>
<accession>A0A0D2KX37</accession>
<name>A0A0D2KX37_HYPSF</name>
<feature type="transmembrane region" description="Helical" evidence="2">
    <location>
        <begin position="218"/>
        <end position="241"/>
    </location>
</feature>
<keyword evidence="2" id="KW-1133">Transmembrane helix</keyword>
<reference evidence="4" key="1">
    <citation type="submission" date="2014-04" db="EMBL/GenBank/DDBJ databases">
        <title>Evolutionary Origins and Diversification of the Mycorrhizal Mutualists.</title>
        <authorList>
            <consortium name="DOE Joint Genome Institute"/>
            <consortium name="Mycorrhizal Genomics Consortium"/>
            <person name="Kohler A."/>
            <person name="Kuo A."/>
            <person name="Nagy L.G."/>
            <person name="Floudas D."/>
            <person name="Copeland A."/>
            <person name="Barry K.W."/>
            <person name="Cichocki N."/>
            <person name="Veneault-Fourrey C."/>
            <person name="LaButti K."/>
            <person name="Lindquist E.A."/>
            <person name="Lipzen A."/>
            <person name="Lundell T."/>
            <person name="Morin E."/>
            <person name="Murat C."/>
            <person name="Riley R."/>
            <person name="Ohm R."/>
            <person name="Sun H."/>
            <person name="Tunlid A."/>
            <person name="Henrissat B."/>
            <person name="Grigoriev I.V."/>
            <person name="Hibbett D.S."/>
            <person name="Martin F."/>
        </authorList>
    </citation>
    <scope>NUCLEOTIDE SEQUENCE [LARGE SCALE GENOMIC DNA]</scope>
    <source>
        <strain evidence="4">FD-334 SS-4</strain>
    </source>
</reference>
<keyword evidence="4" id="KW-1185">Reference proteome</keyword>
<evidence type="ECO:0000313" key="3">
    <source>
        <dbReference type="EMBL" id="KJA19132.1"/>
    </source>
</evidence>
<evidence type="ECO:0000313" key="4">
    <source>
        <dbReference type="Proteomes" id="UP000054270"/>
    </source>
</evidence>
<feature type="transmembrane region" description="Helical" evidence="2">
    <location>
        <begin position="187"/>
        <end position="206"/>
    </location>
</feature>
<dbReference type="AlphaFoldDB" id="A0A0D2KX37"/>
<sequence>MWLCHLPSARSVEIVKPRRKATIESSRKPSLYDEPTLTEPSRGCSIAEPESPLEGRRTKMGATSKAPDKHPDTVTALGIISMTDNTVPEAAEDLSVDVVAVRAIQSPATSSGSSSYFTAAMVLEYSLQEWTQSQNSSTSGIVREEAASMVPIHTPDSTRQNLLRIATVLQRAARQARDQEALSQASTFRAVSPLLLFVLVLVIGTLLPQQYSTLQERYGTQCGAMVSFLVIGGAGCALLLLRAMIWVAGVLGESFCQMDLNSALRQGECRDVDGTQMREADLLICSFLFG</sequence>